<reference evidence="11 12" key="1">
    <citation type="submission" date="2016-03" db="EMBL/GenBank/DDBJ databases">
        <title>Comparative genomics of the ectomycorrhizal sister species Rhizopogon vinicolor and Rhizopogon vesiculosus (Basidiomycota: Boletales) reveals a divergence of the mating type B locus.</title>
        <authorList>
            <person name="Mujic A.B."/>
            <person name="Kuo A."/>
            <person name="Tritt A."/>
            <person name="Lipzen A."/>
            <person name="Chen C."/>
            <person name="Johnson J."/>
            <person name="Sharma A."/>
            <person name="Barry K."/>
            <person name="Grigoriev I.V."/>
            <person name="Spatafora J.W."/>
        </authorList>
    </citation>
    <scope>NUCLEOTIDE SEQUENCE [LARGE SCALE GENOMIC DNA]</scope>
    <source>
        <strain evidence="11 12">AM-OR11-056</strain>
    </source>
</reference>
<evidence type="ECO:0000256" key="7">
    <source>
        <dbReference type="ARBA" id="ARBA00023004"/>
    </source>
</evidence>
<evidence type="ECO:0000256" key="3">
    <source>
        <dbReference type="ARBA" id="ARBA00010617"/>
    </source>
</evidence>
<keyword evidence="7 9" id="KW-0408">Iron</keyword>
<evidence type="ECO:0008006" key="13">
    <source>
        <dbReference type="Google" id="ProtNLM"/>
    </source>
</evidence>
<evidence type="ECO:0000313" key="12">
    <source>
        <dbReference type="Proteomes" id="UP000183567"/>
    </source>
</evidence>
<evidence type="ECO:0000256" key="1">
    <source>
        <dbReference type="ARBA" id="ARBA00001971"/>
    </source>
</evidence>
<evidence type="ECO:0000256" key="2">
    <source>
        <dbReference type="ARBA" id="ARBA00005179"/>
    </source>
</evidence>
<keyword evidence="4 9" id="KW-0349">Heme</keyword>
<evidence type="ECO:0000256" key="8">
    <source>
        <dbReference type="ARBA" id="ARBA00023033"/>
    </source>
</evidence>
<dbReference type="PRINTS" id="PR00463">
    <property type="entry name" value="EP450I"/>
</dbReference>
<dbReference type="InterPro" id="IPR001128">
    <property type="entry name" value="Cyt_P450"/>
</dbReference>
<comment type="cofactor">
    <cofactor evidence="1 9">
        <name>heme</name>
        <dbReference type="ChEBI" id="CHEBI:30413"/>
    </cofactor>
</comment>
<dbReference type="PROSITE" id="PS00086">
    <property type="entry name" value="CYTOCHROME_P450"/>
    <property type="match status" value="1"/>
</dbReference>
<dbReference type="Proteomes" id="UP000183567">
    <property type="component" value="Unassembled WGS sequence"/>
</dbReference>
<dbReference type="InterPro" id="IPR050364">
    <property type="entry name" value="Cytochrome_P450_fung"/>
</dbReference>
<gene>
    <name evidence="11" type="ORF">AZE42_07463</name>
</gene>
<proteinExistence type="inferred from homology"/>
<dbReference type="AlphaFoldDB" id="A0A1J8PWV8"/>
<dbReference type="InterPro" id="IPR002401">
    <property type="entry name" value="Cyt_P450_E_grp-I"/>
</dbReference>
<dbReference type="OrthoDB" id="1470350at2759"/>
<organism evidence="11 12">
    <name type="scientific">Rhizopogon vesiculosus</name>
    <dbReference type="NCBI Taxonomy" id="180088"/>
    <lineage>
        <taxon>Eukaryota</taxon>
        <taxon>Fungi</taxon>
        <taxon>Dikarya</taxon>
        <taxon>Basidiomycota</taxon>
        <taxon>Agaricomycotina</taxon>
        <taxon>Agaricomycetes</taxon>
        <taxon>Agaricomycetidae</taxon>
        <taxon>Boletales</taxon>
        <taxon>Suillineae</taxon>
        <taxon>Rhizopogonaceae</taxon>
        <taxon>Rhizopogon</taxon>
    </lineage>
</organism>
<evidence type="ECO:0000256" key="10">
    <source>
        <dbReference type="RuleBase" id="RU000461"/>
    </source>
</evidence>
<name>A0A1J8PWV8_9AGAM</name>
<dbReference type="SUPFAM" id="SSF48264">
    <property type="entry name" value="Cytochrome P450"/>
    <property type="match status" value="1"/>
</dbReference>
<dbReference type="Pfam" id="PF00067">
    <property type="entry name" value="p450"/>
    <property type="match status" value="2"/>
</dbReference>
<feature type="binding site" description="axial binding residue" evidence="9">
    <location>
        <position position="342"/>
    </location>
    <ligand>
        <name>heme</name>
        <dbReference type="ChEBI" id="CHEBI:30413"/>
    </ligand>
    <ligandPart>
        <name>Fe</name>
        <dbReference type="ChEBI" id="CHEBI:18248"/>
    </ligandPart>
</feature>
<dbReference type="STRING" id="180088.A0A1J8PWV8"/>
<dbReference type="GO" id="GO:0020037">
    <property type="term" value="F:heme binding"/>
    <property type="evidence" value="ECO:0007669"/>
    <property type="project" value="InterPro"/>
</dbReference>
<accession>A0A1J8PWV8</accession>
<dbReference type="PANTHER" id="PTHR46300:SF1">
    <property type="entry name" value="P450, PUTATIVE (EUROFUNG)-RELATED"/>
    <property type="match status" value="1"/>
</dbReference>
<dbReference type="InterPro" id="IPR036396">
    <property type="entry name" value="Cyt_P450_sf"/>
</dbReference>
<dbReference type="Gene3D" id="1.10.630.10">
    <property type="entry name" value="Cytochrome P450"/>
    <property type="match status" value="1"/>
</dbReference>
<dbReference type="GO" id="GO:0004497">
    <property type="term" value="F:monooxygenase activity"/>
    <property type="evidence" value="ECO:0007669"/>
    <property type="project" value="UniProtKB-KW"/>
</dbReference>
<evidence type="ECO:0000256" key="9">
    <source>
        <dbReference type="PIRSR" id="PIRSR602401-1"/>
    </source>
</evidence>
<dbReference type="GO" id="GO:0016705">
    <property type="term" value="F:oxidoreductase activity, acting on paired donors, with incorporation or reduction of molecular oxygen"/>
    <property type="evidence" value="ECO:0007669"/>
    <property type="project" value="InterPro"/>
</dbReference>
<dbReference type="EMBL" id="LVVM01004018">
    <property type="protein sequence ID" value="OJA13774.1"/>
    <property type="molecule type" value="Genomic_DNA"/>
</dbReference>
<keyword evidence="12" id="KW-1185">Reference proteome</keyword>
<dbReference type="PANTHER" id="PTHR46300">
    <property type="entry name" value="P450, PUTATIVE (EUROFUNG)-RELATED-RELATED"/>
    <property type="match status" value="1"/>
</dbReference>
<comment type="pathway">
    <text evidence="2">Secondary metabolite biosynthesis.</text>
</comment>
<sequence>MEKQGAASADRPPMVSAGEMLSGGQSIAFTHVGDRLRLMRRALHSHLQPRASEAYEPLQMSTVKDAILDILDDPHSFQNHALTFTSSTIMKVAYGKTTRTFATDPELKDVRRRFQELSKSLRPGAYIVDTVPWLKHLPFYGRELRRDFERGKKLYTDQLAVVKEQLRRDEDTDPSFAKFMLENDRYKSWGFSEIEVAWLAGGLLLAGSHSAAVAICTVIMTAALHPEEQAKVQAELDELQPFPTKHRFPACAPSSLSVIDGDRQLPKESLTERLTTSFGQENYCIPAGTTGPNNYWRLRAISRDPDVYPDPYAFKPERWLDDAGEMREDLKFYVFGFGRRVCPGQHFAPREVFIHSLLALWAFRIELDATKPINDMGYMSGVVPDLQPCTVEFKARIPEKDIRRMMETYPEPYDETL</sequence>
<dbReference type="GO" id="GO:0005506">
    <property type="term" value="F:iron ion binding"/>
    <property type="evidence" value="ECO:0007669"/>
    <property type="project" value="InterPro"/>
</dbReference>
<evidence type="ECO:0000313" key="11">
    <source>
        <dbReference type="EMBL" id="OJA13774.1"/>
    </source>
</evidence>
<keyword evidence="6 10" id="KW-0560">Oxidoreductase</keyword>
<dbReference type="InterPro" id="IPR017972">
    <property type="entry name" value="Cyt_P450_CS"/>
</dbReference>
<evidence type="ECO:0000256" key="5">
    <source>
        <dbReference type="ARBA" id="ARBA00022723"/>
    </source>
</evidence>
<protein>
    <recommendedName>
        <fullName evidence="13">Cytochrome P450</fullName>
    </recommendedName>
</protein>
<keyword evidence="8 10" id="KW-0503">Monooxygenase</keyword>
<keyword evidence="5 9" id="KW-0479">Metal-binding</keyword>
<evidence type="ECO:0000256" key="6">
    <source>
        <dbReference type="ARBA" id="ARBA00023002"/>
    </source>
</evidence>
<evidence type="ECO:0000256" key="4">
    <source>
        <dbReference type="ARBA" id="ARBA00022617"/>
    </source>
</evidence>
<comment type="caution">
    <text evidence="11">The sequence shown here is derived from an EMBL/GenBank/DDBJ whole genome shotgun (WGS) entry which is preliminary data.</text>
</comment>
<comment type="similarity">
    <text evidence="3 10">Belongs to the cytochrome P450 family.</text>
</comment>